<sequence length="253" mass="28220">MKKTLQSITALFFIFFLSCSSENEMPKEEPTALPTADFSFKVNETTTPKTIVFENKSTNATEYLWDFGDKTTSSEKNPSHSYTAAGTYLVKLTATGAGGKATTTNTVIIAAPPVATTVKITKVTVTKMPFMDYNGNRYESAYIRFHIVDKETYMDQVNSEIFKNISKTQLPFTWTLTEPKVIKDLSIEYEFSISKIEGAFGNTIGGSMFAIMKDYTTGANAYPKTITLNYIPNNPIPFLDSQNVTLILDVTWQ</sequence>
<dbReference type="InterPro" id="IPR035986">
    <property type="entry name" value="PKD_dom_sf"/>
</dbReference>
<dbReference type="InterPro" id="IPR000601">
    <property type="entry name" value="PKD_dom"/>
</dbReference>
<dbReference type="SMART" id="SM00089">
    <property type="entry name" value="PKD"/>
    <property type="match status" value="1"/>
</dbReference>
<name>A0A086AR08_FLAHY</name>
<dbReference type="Pfam" id="PF18911">
    <property type="entry name" value="PKD_4"/>
    <property type="match status" value="1"/>
</dbReference>
<dbReference type="Gene3D" id="2.60.40.10">
    <property type="entry name" value="Immunoglobulins"/>
    <property type="match status" value="1"/>
</dbReference>
<evidence type="ECO:0000259" key="1">
    <source>
        <dbReference type="PROSITE" id="PS50093"/>
    </source>
</evidence>
<dbReference type="FunFam" id="2.60.40.10:FF:000270">
    <property type="entry name" value="Cell surface protein"/>
    <property type="match status" value="1"/>
</dbReference>
<dbReference type="InterPro" id="IPR022409">
    <property type="entry name" value="PKD/Chitinase_dom"/>
</dbReference>
<proteinExistence type="predicted"/>
<evidence type="ECO:0000313" key="5">
    <source>
        <dbReference type="Proteomes" id="UP000198424"/>
    </source>
</evidence>
<evidence type="ECO:0000313" key="2">
    <source>
        <dbReference type="EMBL" id="KFF19122.1"/>
    </source>
</evidence>
<dbReference type="PROSITE" id="PS51257">
    <property type="entry name" value="PROKAR_LIPOPROTEIN"/>
    <property type="match status" value="1"/>
</dbReference>
<dbReference type="InterPro" id="IPR013783">
    <property type="entry name" value="Ig-like_fold"/>
</dbReference>
<comment type="caution">
    <text evidence="2">The sequence shown here is derived from an EMBL/GenBank/DDBJ whole genome shotgun (WGS) entry which is preliminary data.</text>
</comment>
<feature type="domain" description="PKD" evidence="1">
    <location>
        <begin position="33"/>
        <end position="116"/>
    </location>
</feature>
<gene>
    <name evidence="3" type="ORF">B0A62_12360</name>
    <name evidence="2" type="ORF">IW20_03995</name>
</gene>
<accession>A0A086AR08</accession>
<organism evidence="2 4">
    <name type="scientific">Flavobacterium hydatis</name>
    <name type="common">Cytophaga aquatilis</name>
    <dbReference type="NCBI Taxonomy" id="991"/>
    <lineage>
        <taxon>Bacteria</taxon>
        <taxon>Pseudomonadati</taxon>
        <taxon>Bacteroidota</taxon>
        <taxon>Flavobacteriia</taxon>
        <taxon>Flavobacteriales</taxon>
        <taxon>Flavobacteriaceae</taxon>
        <taxon>Flavobacterium</taxon>
    </lineage>
</organism>
<dbReference type="PROSITE" id="PS50093">
    <property type="entry name" value="PKD"/>
    <property type="match status" value="1"/>
</dbReference>
<protein>
    <submittedName>
        <fullName evidence="3">PKD domain-containing protein</fullName>
    </submittedName>
</protein>
<dbReference type="SUPFAM" id="SSF49299">
    <property type="entry name" value="PKD domain"/>
    <property type="match status" value="1"/>
</dbReference>
<dbReference type="STRING" id="991.IW20_03995"/>
<reference evidence="2 4" key="1">
    <citation type="submission" date="2014-07" db="EMBL/GenBank/DDBJ databases">
        <title>Genome of Flavobacterium hydatis DSM 2063.</title>
        <authorList>
            <person name="Pipes S.E."/>
            <person name="Stropko S.J."/>
            <person name="Newman J.D."/>
        </authorList>
    </citation>
    <scope>NUCLEOTIDE SEQUENCE [LARGE SCALE GENOMIC DNA]</scope>
    <source>
        <strain evidence="2 4">DSM 2063</strain>
    </source>
</reference>
<dbReference type="Proteomes" id="UP000198424">
    <property type="component" value="Unassembled WGS sequence"/>
</dbReference>
<dbReference type="AlphaFoldDB" id="A0A086AR08"/>
<reference evidence="3 5" key="2">
    <citation type="submission" date="2016-11" db="EMBL/GenBank/DDBJ databases">
        <title>Whole genomes of Flavobacteriaceae.</title>
        <authorList>
            <person name="Stine C."/>
            <person name="Li C."/>
            <person name="Tadesse D."/>
        </authorList>
    </citation>
    <scope>NUCLEOTIDE SEQUENCE [LARGE SCALE GENOMIC DNA]</scope>
    <source>
        <strain evidence="3 5">ATCC 29551</strain>
    </source>
</reference>
<dbReference type="EMBL" id="MUGY01000013">
    <property type="protein sequence ID" value="OXA93543.1"/>
    <property type="molecule type" value="Genomic_DNA"/>
</dbReference>
<dbReference type="eggNOG" id="COG3291">
    <property type="taxonomic scope" value="Bacteria"/>
</dbReference>
<keyword evidence="5" id="KW-1185">Reference proteome</keyword>
<dbReference type="CDD" id="cd00146">
    <property type="entry name" value="PKD"/>
    <property type="match status" value="1"/>
</dbReference>
<dbReference type="Proteomes" id="UP000028712">
    <property type="component" value="Unassembled WGS sequence"/>
</dbReference>
<evidence type="ECO:0000313" key="4">
    <source>
        <dbReference type="Proteomes" id="UP000028712"/>
    </source>
</evidence>
<evidence type="ECO:0000313" key="3">
    <source>
        <dbReference type="EMBL" id="OXA93543.1"/>
    </source>
</evidence>
<dbReference type="EMBL" id="JPRM01000004">
    <property type="protein sequence ID" value="KFF19122.1"/>
    <property type="molecule type" value="Genomic_DNA"/>
</dbReference>